<keyword evidence="8" id="KW-1185">Reference proteome</keyword>
<feature type="domain" description="Haemolysin activator HlyB C-terminal" evidence="5">
    <location>
        <begin position="236"/>
        <end position="552"/>
    </location>
</feature>
<dbReference type="Gene3D" id="3.10.20.310">
    <property type="entry name" value="membrane protein fhac"/>
    <property type="match status" value="1"/>
</dbReference>
<keyword evidence="3" id="KW-0998">Cell outer membrane</keyword>
<feature type="compositionally biased region" description="Low complexity" evidence="4">
    <location>
        <begin position="72"/>
        <end position="85"/>
    </location>
</feature>
<name>A0AAP5IGJ0_9CYAN</name>
<dbReference type="GO" id="GO:0008320">
    <property type="term" value="F:protein transmembrane transporter activity"/>
    <property type="evidence" value="ECO:0007669"/>
    <property type="project" value="TreeGrafter"/>
</dbReference>
<dbReference type="Pfam" id="PF03865">
    <property type="entry name" value="ShlB"/>
    <property type="match status" value="1"/>
</dbReference>
<evidence type="ECO:0000259" key="5">
    <source>
        <dbReference type="Pfam" id="PF03865"/>
    </source>
</evidence>
<dbReference type="AlphaFoldDB" id="A0AAP5IGJ0"/>
<accession>A0AAP5IGJ0</accession>
<dbReference type="Gene3D" id="2.40.160.50">
    <property type="entry name" value="membrane protein fhac: a member of the omp85/tpsb transporter family"/>
    <property type="match status" value="1"/>
</dbReference>
<dbReference type="Proteomes" id="UP000667802">
    <property type="component" value="Unassembled WGS sequence"/>
</dbReference>
<dbReference type="Pfam" id="PF08479">
    <property type="entry name" value="POTRA_2"/>
    <property type="match status" value="1"/>
</dbReference>
<gene>
    <name evidence="7" type="ORF">G7B40_037335</name>
</gene>
<organism evidence="7 8">
    <name type="scientific">Aetokthonos hydrillicola Thurmond2011</name>
    <dbReference type="NCBI Taxonomy" id="2712845"/>
    <lineage>
        <taxon>Bacteria</taxon>
        <taxon>Bacillati</taxon>
        <taxon>Cyanobacteriota</taxon>
        <taxon>Cyanophyceae</taxon>
        <taxon>Nostocales</taxon>
        <taxon>Hapalosiphonaceae</taxon>
        <taxon>Aetokthonos</taxon>
    </lineage>
</organism>
<evidence type="ECO:0000313" key="8">
    <source>
        <dbReference type="Proteomes" id="UP000667802"/>
    </source>
</evidence>
<keyword evidence="1" id="KW-0472">Membrane</keyword>
<proteinExistence type="predicted"/>
<protein>
    <submittedName>
        <fullName evidence="7">ShlB/FhaC/HecB family hemolysin secretion/activation protein</fullName>
    </submittedName>
</protein>
<dbReference type="GO" id="GO:0098046">
    <property type="term" value="C:type V protein secretion system complex"/>
    <property type="evidence" value="ECO:0007669"/>
    <property type="project" value="TreeGrafter"/>
</dbReference>
<dbReference type="RefSeq" id="WP_208345143.1">
    <property type="nucleotide sequence ID" value="NZ_CAWQFN010000597.1"/>
</dbReference>
<evidence type="ECO:0000256" key="3">
    <source>
        <dbReference type="ARBA" id="ARBA00023237"/>
    </source>
</evidence>
<feature type="domain" description="Polypeptide-transport-associated ShlB-type" evidence="6">
    <location>
        <begin position="101"/>
        <end position="174"/>
    </location>
</feature>
<feature type="region of interest" description="Disordered" evidence="4">
    <location>
        <begin position="42"/>
        <end position="94"/>
    </location>
</feature>
<dbReference type="GO" id="GO:0046819">
    <property type="term" value="P:protein secretion by the type V secretion system"/>
    <property type="evidence" value="ECO:0007669"/>
    <property type="project" value="TreeGrafter"/>
</dbReference>
<evidence type="ECO:0000259" key="6">
    <source>
        <dbReference type="Pfam" id="PF08479"/>
    </source>
</evidence>
<feature type="compositionally biased region" description="Pro residues" evidence="4">
    <location>
        <begin position="47"/>
        <end position="71"/>
    </location>
</feature>
<dbReference type="PANTHER" id="PTHR34597">
    <property type="entry name" value="SLR1661 PROTEIN"/>
    <property type="match status" value="1"/>
</dbReference>
<dbReference type="InterPro" id="IPR005565">
    <property type="entry name" value="Hemolysn_activator_HlyB_C"/>
</dbReference>
<comment type="caution">
    <text evidence="7">The sequence shown here is derived from an EMBL/GenBank/DDBJ whole genome shotgun (WGS) entry which is preliminary data.</text>
</comment>
<dbReference type="PANTHER" id="PTHR34597:SF3">
    <property type="entry name" value="OUTER MEMBRANE TRANSPORTER CDIB"/>
    <property type="match status" value="1"/>
</dbReference>
<dbReference type="InterPro" id="IPR013686">
    <property type="entry name" value="Polypept-transport_assoc_ShlB"/>
</dbReference>
<dbReference type="EMBL" id="JAALHA020000031">
    <property type="protein sequence ID" value="MDR9900174.1"/>
    <property type="molecule type" value="Genomic_DNA"/>
</dbReference>
<reference evidence="8" key="1">
    <citation type="journal article" date="2021" name="Science">
        <title>Hunting the eagle killer: A cyanobacterial neurotoxin causes vacuolar myelinopathy.</title>
        <authorList>
            <person name="Breinlinger S."/>
            <person name="Phillips T.J."/>
            <person name="Haram B.N."/>
            <person name="Mares J."/>
            <person name="Martinez Yerena J.A."/>
            <person name="Hrouzek P."/>
            <person name="Sobotka R."/>
            <person name="Henderson W.M."/>
            <person name="Schmieder P."/>
            <person name="Williams S.M."/>
            <person name="Lauderdale J.D."/>
            <person name="Wilde H.D."/>
            <person name="Gerrin W."/>
            <person name="Kust A."/>
            <person name="Washington J.W."/>
            <person name="Wagner C."/>
            <person name="Geier B."/>
            <person name="Liebeke M."/>
            <person name="Enke H."/>
            <person name="Niedermeyer T.H.J."/>
            <person name="Wilde S.B."/>
        </authorList>
    </citation>
    <scope>NUCLEOTIDE SEQUENCE [LARGE SCALE GENOMIC DNA]</scope>
    <source>
        <strain evidence="8">Thurmond2011</strain>
    </source>
</reference>
<sequence length="594" mass="65793">MNNTGFLICKSHIYKFWYSLILAVISVTVPLNLVKAQIPNQDSAKTPLPPSQPGKPPSIQPLPELPPPTKLPPLEELLPPATTYPSSQETPLGENSPTIVVKAFAITGSTVFSQEDFTKITAPYTNRPITLKDLFQLRSEITNLYIQNGYITSGAYIPPQKRQDRVVEIKIVEGGLEDIKVTGTRRLNPRYVQSRLATATNKPLKRDRLLTALQLLRLNPLIANISAELSTGTEPGKSLLEVQVKEANTFNTQIVLDNGRSPAVGSFSRKIQVSEANLLGWGDRISASYTNTDGSNAYDFNYTLPINPQNGTLSFSYGTSNNHFIEEPFSVLDIQSNSHYYELTLRQPIIQKPTQELALGFTASHRASHTSFLNGELPFPSAGADEQGRTNTTAIRFFQEWTARSNQQVLALRSQFSLGLDALNATISNNSPDSRFFAWRGQAQWVRLLAPDTLLVLRGDLQLADRPLTPFEQIGIGGQDNVRGYRQDALLSDNGVFASAEVRVPIARFWQGKSLLQLTPFIEFGSAWNNSGRTSQSKLDQNTLVSTGLGLRWQLQDHLTVRLDWGIPLVSISTGDKNSWQENGVYFSIIANPL</sequence>
<keyword evidence="1" id="KW-1134">Transmembrane beta strand</keyword>
<evidence type="ECO:0000256" key="1">
    <source>
        <dbReference type="ARBA" id="ARBA00022452"/>
    </source>
</evidence>
<evidence type="ECO:0000313" key="7">
    <source>
        <dbReference type="EMBL" id="MDR9900174.1"/>
    </source>
</evidence>
<dbReference type="InterPro" id="IPR051544">
    <property type="entry name" value="TPS_OM_transporter"/>
</dbReference>
<evidence type="ECO:0000256" key="4">
    <source>
        <dbReference type="SAM" id="MobiDB-lite"/>
    </source>
</evidence>
<evidence type="ECO:0000256" key="2">
    <source>
        <dbReference type="ARBA" id="ARBA00022692"/>
    </source>
</evidence>
<keyword evidence="2" id="KW-0812">Transmembrane</keyword>